<reference evidence="2" key="2">
    <citation type="submission" date="2020-09" db="EMBL/GenBank/DDBJ databases">
        <authorList>
            <person name="Sun Q."/>
            <person name="Zhou Y."/>
        </authorList>
    </citation>
    <scope>NUCLEOTIDE SEQUENCE</scope>
    <source>
        <strain evidence="2">CGMCC 1.15794</strain>
    </source>
</reference>
<protein>
    <recommendedName>
        <fullName evidence="4">Holin</fullName>
    </recommendedName>
</protein>
<dbReference type="AlphaFoldDB" id="A0A917IC43"/>
<feature type="transmembrane region" description="Helical" evidence="1">
    <location>
        <begin position="14"/>
        <end position="32"/>
    </location>
</feature>
<dbReference type="InterPro" id="IPR020109">
    <property type="entry name" value="Holin_r1t"/>
</dbReference>
<dbReference type="EMBL" id="BMJY01000001">
    <property type="protein sequence ID" value="GGH34285.1"/>
    <property type="molecule type" value="Genomic_DNA"/>
</dbReference>
<feature type="transmembrane region" description="Helical" evidence="1">
    <location>
        <begin position="38"/>
        <end position="62"/>
    </location>
</feature>
<proteinExistence type="predicted"/>
<comment type="caution">
    <text evidence="2">The sequence shown here is derived from an EMBL/GenBank/DDBJ whole genome shotgun (WGS) entry which is preliminary data.</text>
</comment>
<accession>A0A917IC43</accession>
<organism evidence="2 3">
    <name type="scientific">Microbacterium album</name>
    <dbReference type="NCBI Taxonomy" id="2053191"/>
    <lineage>
        <taxon>Bacteria</taxon>
        <taxon>Bacillati</taxon>
        <taxon>Actinomycetota</taxon>
        <taxon>Actinomycetes</taxon>
        <taxon>Micrococcales</taxon>
        <taxon>Microbacteriaceae</taxon>
        <taxon>Microbacterium</taxon>
    </lineage>
</organism>
<keyword evidence="1" id="KW-0812">Transmembrane</keyword>
<gene>
    <name evidence="2" type="ORF">GCM10010921_01870</name>
</gene>
<evidence type="ECO:0008006" key="4">
    <source>
        <dbReference type="Google" id="ProtNLM"/>
    </source>
</evidence>
<dbReference type="RefSeq" id="WP_188754368.1">
    <property type="nucleotide sequence ID" value="NZ_BMJY01000001.1"/>
</dbReference>
<evidence type="ECO:0000313" key="3">
    <source>
        <dbReference type="Proteomes" id="UP000657592"/>
    </source>
</evidence>
<sequence length="141" mass="14905">MLTNLTSKLWWRDAALRALYTAVAVALPYLGATLITEVPWLTVILAGGLGAVASLATSLAGLPEVEGVDLPWWLAAVERTVKTFAQALGAGFVGATLLTDVDWPMVLQAAALSALVSLLRLVLATLPADPTIALVQEEERR</sequence>
<dbReference type="Proteomes" id="UP000657592">
    <property type="component" value="Unassembled WGS sequence"/>
</dbReference>
<keyword evidence="1" id="KW-1133">Transmembrane helix</keyword>
<name>A0A917IC43_9MICO</name>
<reference evidence="2" key="1">
    <citation type="journal article" date="2014" name="Int. J. Syst. Evol. Microbiol.">
        <title>Complete genome sequence of Corynebacterium casei LMG S-19264T (=DSM 44701T), isolated from a smear-ripened cheese.</title>
        <authorList>
            <consortium name="US DOE Joint Genome Institute (JGI-PGF)"/>
            <person name="Walter F."/>
            <person name="Albersmeier A."/>
            <person name="Kalinowski J."/>
            <person name="Ruckert C."/>
        </authorList>
    </citation>
    <scope>NUCLEOTIDE SEQUENCE</scope>
    <source>
        <strain evidence="2">CGMCC 1.15794</strain>
    </source>
</reference>
<keyword evidence="3" id="KW-1185">Reference proteome</keyword>
<evidence type="ECO:0000256" key="1">
    <source>
        <dbReference type="SAM" id="Phobius"/>
    </source>
</evidence>
<evidence type="ECO:0000313" key="2">
    <source>
        <dbReference type="EMBL" id="GGH34285.1"/>
    </source>
</evidence>
<dbReference type="Pfam" id="PF16945">
    <property type="entry name" value="Phage_r1t_holin"/>
    <property type="match status" value="1"/>
</dbReference>
<keyword evidence="1" id="KW-0472">Membrane</keyword>